<dbReference type="Proteomes" id="UP001177003">
    <property type="component" value="Chromosome 9"/>
</dbReference>
<dbReference type="EMBL" id="OX465085">
    <property type="protein sequence ID" value="CAI9303034.1"/>
    <property type="molecule type" value="Genomic_DNA"/>
</dbReference>
<name>A0AA36A352_LACSI</name>
<sequence>MKLTRNLYGSIPLTISKQRVYSLIQINQDFEFRATATLIPNRNTESQEMSLCMSILYGAPLISTSPSLITSSSIVNSTSHAAISKSSNITPPPGVPLPSGSPSGSMIGWVLCIVLTFVVPFITRKWGPLIALKNRVDTAVDMAEHIAEVMEDVAGKVDKVIDTITDDLPEDSKLRKKLEAIDELIEGVAMSAHIANDIIDKVEEAEGKLESLILSQANEEKVSIQVVKKEEVSTHKD</sequence>
<accession>A0AA36A352</accession>
<evidence type="ECO:0000313" key="1">
    <source>
        <dbReference type="EMBL" id="CAI9303034.1"/>
    </source>
</evidence>
<dbReference type="PANTHER" id="PTHR33735:SF28">
    <property type="entry name" value="PLASTID LIPID-ASSOCIATED PROTEIN_FIBRILLIN CONSERVED DOMAIN-CONTAINING PROTEIN"/>
    <property type="match status" value="1"/>
</dbReference>
<gene>
    <name evidence="1" type="ORF">LSALG_LOCUS41494</name>
</gene>
<organism evidence="1 2">
    <name type="scientific">Lactuca saligna</name>
    <name type="common">Willowleaf lettuce</name>
    <dbReference type="NCBI Taxonomy" id="75948"/>
    <lineage>
        <taxon>Eukaryota</taxon>
        <taxon>Viridiplantae</taxon>
        <taxon>Streptophyta</taxon>
        <taxon>Embryophyta</taxon>
        <taxon>Tracheophyta</taxon>
        <taxon>Spermatophyta</taxon>
        <taxon>Magnoliopsida</taxon>
        <taxon>eudicotyledons</taxon>
        <taxon>Gunneridae</taxon>
        <taxon>Pentapetalae</taxon>
        <taxon>asterids</taxon>
        <taxon>campanulids</taxon>
        <taxon>Asterales</taxon>
        <taxon>Asteraceae</taxon>
        <taxon>Cichorioideae</taxon>
        <taxon>Cichorieae</taxon>
        <taxon>Lactucinae</taxon>
        <taxon>Lactuca</taxon>
    </lineage>
</organism>
<protein>
    <submittedName>
        <fullName evidence="1">Uncharacterized protein</fullName>
    </submittedName>
</protein>
<evidence type="ECO:0000313" key="2">
    <source>
        <dbReference type="Proteomes" id="UP001177003"/>
    </source>
</evidence>
<dbReference type="AlphaFoldDB" id="A0AA36A352"/>
<keyword evidence="2" id="KW-1185">Reference proteome</keyword>
<proteinExistence type="predicted"/>
<dbReference type="PANTHER" id="PTHR33735">
    <property type="entry name" value="EXPRESSED PROTEIN"/>
    <property type="match status" value="1"/>
</dbReference>
<reference evidence="1" key="1">
    <citation type="submission" date="2023-04" db="EMBL/GenBank/DDBJ databases">
        <authorList>
            <person name="Vijverberg K."/>
            <person name="Xiong W."/>
            <person name="Schranz E."/>
        </authorList>
    </citation>
    <scope>NUCLEOTIDE SEQUENCE</scope>
</reference>